<dbReference type="InterPro" id="IPR038268">
    <property type="entry name" value="RHH_sf"/>
</dbReference>
<evidence type="ECO:0000259" key="2">
    <source>
        <dbReference type="Pfam" id="PF13467"/>
    </source>
</evidence>
<organism evidence="3 4">
    <name type="scientific">Pseudodesulfovibrio senegalensis</name>
    <dbReference type="NCBI Taxonomy" id="1721087"/>
    <lineage>
        <taxon>Bacteria</taxon>
        <taxon>Pseudomonadati</taxon>
        <taxon>Thermodesulfobacteriota</taxon>
        <taxon>Desulfovibrionia</taxon>
        <taxon>Desulfovibrionales</taxon>
        <taxon>Desulfovibrionaceae</taxon>
    </lineage>
</organism>
<protein>
    <submittedName>
        <fullName evidence="3">Aryl-sulfate sulfotransferase</fullName>
    </submittedName>
</protein>
<feature type="region of interest" description="Disordered" evidence="1">
    <location>
        <begin position="114"/>
        <end position="146"/>
    </location>
</feature>
<comment type="caution">
    <text evidence="3">The sequence shown here is derived from an EMBL/GenBank/DDBJ whole genome shotgun (WGS) entry which is preliminary data.</text>
</comment>
<gene>
    <name evidence="3" type="ORF">F8A88_06285</name>
</gene>
<keyword evidence="3" id="KW-0808">Transferase</keyword>
<evidence type="ECO:0000313" key="3">
    <source>
        <dbReference type="EMBL" id="KAB1442071.1"/>
    </source>
</evidence>
<proteinExistence type="predicted"/>
<dbReference type="InterPro" id="IPR027373">
    <property type="entry name" value="RHH_dom"/>
</dbReference>
<dbReference type="GO" id="GO:0016740">
    <property type="term" value="F:transferase activity"/>
    <property type="evidence" value="ECO:0007669"/>
    <property type="project" value="UniProtKB-KW"/>
</dbReference>
<sequence length="146" mass="16353">MCRLYLSAPVEQYRSQTRSVRINGVVTSIRLEARFWDILGRLAEAEGMTLGRLLSLLHEEALAAYGKIDNFASLLRVVCTTYQAVSAETRPDRHRMAEGNADARFRGRFRADLDARPASGHVSPSTNAKEADNVRRYGKNAGRKEL</sequence>
<dbReference type="Gene3D" id="1.10.3990.20">
    <property type="entry name" value="protein bp1543"/>
    <property type="match status" value="1"/>
</dbReference>
<evidence type="ECO:0000256" key="1">
    <source>
        <dbReference type="SAM" id="MobiDB-lite"/>
    </source>
</evidence>
<keyword evidence="4" id="KW-1185">Reference proteome</keyword>
<name>A0A6N6N298_9BACT</name>
<evidence type="ECO:0000313" key="4">
    <source>
        <dbReference type="Proteomes" id="UP000438699"/>
    </source>
</evidence>
<dbReference type="EMBL" id="WAIE01000002">
    <property type="protein sequence ID" value="KAB1442071.1"/>
    <property type="molecule type" value="Genomic_DNA"/>
</dbReference>
<accession>A0A6N6N298</accession>
<reference evidence="3 4" key="1">
    <citation type="journal article" date="2017" name="Int. J. Syst. Evol. Microbiol.">
        <title>Desulfovibrio senegalensis sp. nov., a mesophilic sulfate reducer isolated from marine sediment.</title>
        <authorList>
            <person name="Thioye A."/>
            <person name="Gam Z.B.A."/>
            <person name="Mbengue M."/>
            <person name="Cayol J.L."/>
            <person name="Joseph-Bartoli M."/>
            <person name="Toure-Kane C."/>
            <person name="Labat M."/>
        </authorList>
    </citation>
    <scope>NUCLEOTIDE SEQUENCE [LARGE SCALE GENOMIC DNA]</scope>
    <source>
        <strain evidence="3 4">DSM 101509</strain>
    </source>
</reference>
<dbReference type="Proteomes" id="UP000438699">
    <property type="component" value="Unassembled WGS sequence"/>
</dbReference>
<dbReference type="AlphaFoldDB" id="A0A6N6N298"/>
<dbReference type="OrthoDB" id="5458732at2"/>
<dbReference type="RefSeq" id="WP_151150293.1">
    <property type="nucleotide sequence ID" value="NZ_WAIE01000002.1"/>
</dbReference>
<dbReference type="Pfam" id="PF13467">
    <property type="entry name" value="RHH_4"/>
    <property type="match status" value="1"/>
</dbReference>
<feature type="domain" description="Ribbon-helix-helix" evidence="2">
    <location>
        <begin position="16"/>
        <end position="82"/>
    </location>
</feature>